<protein>
    <submittedName>
        <fullName evidence="1">Uncharacterized protein</fullName>
    </submittedName>
</protein>
<dbReference type="EMBL" id="CM000583">
    <property type="protein sequence ID" value="EWG38804.1"/>
    <property type="molecule type" value="Genomic_DNA"/>
</dbReference>
<reference evidence="1 2" key="1">
    <citation type="journal article" date="2010" name="Nature">
        <title>Comparative genomics reveals mobile pathogenicity chromosomes in Fusarium.</title>
        <authorList>
            <person name="Ma L.J."/>
            <person name="van der Does H.C."/>
            <person name="Borkovich K.A."/>
            <person name="Coleman J.J."/>
            <person name="Daboussi M.J."/>
            <person name="Di Pietro A."/>
            <person name="Dufresne M."/>
            <person name="Freitag M."/>
            <person name="Grabherr M."/>
            <person name="Henrissat B."/>
            <person name="Houterman P.M."/>
            <person name="Kang S."/>
            <person name="Shim W.B."/>
            <person name="Woloshuk C."/>
            <person name="Xie X."/>
            <person name="Xu J.R."/>
            <person name="Antoniw J."/>
            <person name="Baker S.E."/>
            <person name="Bluhm B.H."/>
            <person name="Breakspear A."/>
            <person name="Brown D.W."/>
            <person name="Butchko R.A."/>
            <person name="Chapman S."/>
            <person name="Coulson R."/>
            <person name="Coutinho P.M."/>
            <person name="Danchin E.G."/>
            <person name="Diener A."/>
            <person name="Gale L.R."/>
            <person name="Gardiner D.M."/>
            <person name="Goff S."/>
            <person name="Hammond-Kosack K.E."/>
            <person name="Hilburn K."/>
            <person name="Hua-Van A."/>
            <person name="Jonkers W."/>
            <person name="Kazan K."/>
            <person name="Kodira C.D."/>
            <person name="Koehrsen M."/>
            <person name="Kumar L."/>
            <person name="Lee Y.H."/>
            <person name="Li L."/>
            <person name="Manners J.M."/>
            <person name="Miranda-Saavedra D."/>
            <person name="Mukherjee M."/>
            <person name="Park G."/>
            <person name="Park J."/>
            <person name="Park S.Y."/>
            <person name="Proctor R.H."/>
            <person name="Regev A."/>
            <person name="Ruiz-Roldan M.C."/>
            <person name="Sain D."/>
            <person name="Sakthikumar S."/>
            <person name="Sykes S."/>
            <person name="Schwartz D.C."/>
            <person name="Turgeon B.G."/>
            <person name="Wapinski I."/>
            <person name="Yoder O."/>
            <person name="Young S."/>
            <person name="Zeng Q."/>
            <person name="Zhou S."/>
            <person name="Galagan J."/>
            <person name="Cuomo C.A."/>
            <person name="Kistler H.C."/>
            <person name="Rep M."/>
        </authorList>
    </citation>
    <scope>NUCLEOTIDE SEQUENCE [LARGE SCALE GENOMIC DNA]</scope>
    <source>
        <strain evidence="2">M3125 / FGSC 7600</strain>
    </source>
</reference>
<dbReference type="VEuPathDB" id="FungiDB:FVEG_01924"/>
<evidence type="ECO:0000313" key="1">
    <source>
        <dbReference type="EMBL" id="EWG38804.1"/>
    </source>
</evidence>
<dbReference type="AlphaFoldDB" id="W7LTI4"/>
<organism evidence="1 2">
    <name type="scientific">Gibberella moniliformis (strain M3125 / FGSC 7600)</name>
    <name type="common">Maize ear and stalk rot fungus</name>
    <name type="synonym">Fusarium verticillioides</name>
    <dbReference type="NCBI Taxonomy" id="334819"/>
    <lineage>
        <taxon>Eukaryota</taxon>
        <taxon>Fungi</taxon>
        <taxon>Dikarya</taxon>
        <taxon>Ascomycota</taxon>
        <taxon>Pezizomycotina</taxon>
        <taxon>Sordariomycetes</taxon>
        <taxon>Hypocreomycetidae</taxon>
        <taxon>Hypocreales</taxon>
        <taxon>Nectriaceae</taxon>
        <taxon>Fusarium</taxon>
        <taxon>Fusarium fujikuroi species complex</taxon>
    </lineage>
</organism>
<dbReference type="HOGENOM" id="CLU_2320587_0_0_1"/>
<dbReference type="RefSeq" id="XP_018744995.1">
    <property type="nucleotide sequence ID" value="XM_018888946.1"/>
</dbReference>
<evidence type="ECO:0000313" key="2">
    <source>
        <dbReference type="Proteomes" id="UP000009096"/>
    </source>
</evidence>
<sequence>MTPTLLPNLMAFRTQIHILRSLSLFRQLPTLSAMDGTSRPDASCSAGGGVVQSLRDFWSDVNFRMPLSRPRVKLINISFPISCTADNLWSPTSAIALHA</sequence>
<keyword evidence="2" id="KW-1185">Reference proteome</keyword>
<dbReference type="EMBL" id="DS022243">
    <property type="protein sequence ID" value="EWG38804.1"/>
    <property type="molecule type" value="Genomic_DNA"/>
</dbReference>
<dbReference type="GeneID" id="30060172"/>
<dbReference type="Proteomes" id="UP000009096">
    <property type="component" value="Chromosome 6"/>
</dbReference>
<gene>
    <name evidence="1" type="ORF">FVEG_01924</name>
</gene>
<dbReference type="KEGG" id="fvr:FVEG_01924"/>
<name>W7LTI4_GIBM7</name>
<proteinExistence type="predicted"/>
<accession>W7LTI4</accession>